<protein>
    <recommendedName>
        <fullName evidence="4">Ribosomal protein</fullName>
    </recommendedName>
</protein>
<sequence length="106" mass="12262">LLITIENFPIHFLLSSIIVAHPIHSILLKCRSFRFYWRSSLDRIIRSRSICFCQFYFFQPLLHERSALAHALVGKGKILESPEGRMRKGKFVSRLESLSNSVLGES</sequence>
<evidence type="ECO:0000313" key="2">
    <source>
        <dbReference type="EMBL" id="GMS90794.1"/>
    </source>
</evidence>
<name>A0AAV5TAL3_9BILA</name>
<feature type="transmembrane region" description="Helical" evidence="1">
    <location>
        <begin position="12"/>
        <end position="30"/>
    </location>
</feature>
<accession>A0AAV5TAL3</accession>
<organism evidence="2 3">
    <name type="scientific">Pristionchus entomophagus</name>
    <dbReference type="NCBI Taxonomy" id="358040"/>
    <lineage>
        <taxon>Eukaryota</taxon>
        <taxon>Metazoa</taxon>
        <taxon>Ecdysozoa</taxon>
        <taxon>Nematoda</taxon>
        <taxon>Chromadorea</taxon>
        <taxon>Rhabditida</taxon>
        <taxon>Rhabditina</taxon>
        <taxon>Diplogasteromorpha</taxon>
        <taxon>Diplogasteroidea</taxon>
        <taxon>Neodiplogasteridae</taxon>
        <taxon>Pristionchus</taxon>
    </lineage>
</organism>
<comment type="caution">
    <text evidence="2">The sequence shown here is derived from an EMBL/GenBank/DDBJ whole genome shotgun (WGS) entry which is preliminary data.</text>
</comment>
<keyword evidence="3" id="KW-1185">Reference proteome</keyword>
<keyword evidence="1" id="KW-1133">Transmembrane helix</keyword>
<dbReference type="Proteomes" id="UP001432027">
    <property type="component" value="Unassembled WGS sequence"/>
</dbReference>
<dbReference type="EMBL" id="BTSX01000003">
    <property type="protein sequence ID" value="GMS90794.1"/>
    <property type="molecule type" value="Genomic_DNA"/>
</dbReference>
<evidence type="ECO:0000313" key="3">
    <source>
        <dbReference type="Proteomes" id="UP001432027"/>
    </source>
</evidence>
<dbReference type="AlphaFoldDB" id="A0AAV5TAL3"/>
<proteinExistence type="predicted"/>
<evidence type="ECO:0008006" key="4">
    <source>
        <dbReference type="Google" id="ProtNLM"/>
    </source>
</evidence>
<reference evidence="2" key="1">
    <citation type="submission" date="2023-10" db="EMBL/GenBank/DDBJ databases">
        <title>Genome assembly of Pristionchus species.</title>
        <authorList>
            <person name="Yoshida K."/>
            <person name="Sommer R.J."/>
        </authorList>
    </citation>
    <scope>NUCLEOTIDE SEQUENCE</scope>
    <source>
        <strain evidence="2">RS0144</strain>
    </source>
</reference>
<feature type="non-terminal residue" evidence="2">
    <location>
        <position position="106"/>
    </location>
</feature>
<keyword evidence="1" id="KW-0812">Transmembrane</keyword>
<gene>
    <name evidence="2" type="ORF">PENTCL1PPCAC_12969</name>
</gene>
<feature type="non-terminal residue" evidence="2">
    <location>
        <position position="1"/>
    </location>
</feature>
<keyword evidence="1" id="KW-0472">Membrane</keyword>
<evidence type="ECO:0000256" key="1">
    <source>
        <dbReference type="SAM" id="Phobius"/>
    </source>
</evidence>